<evidence type="ECO:0000256" key="5">
    <source>
        <dbReference type="ARBA" id="ARBA00022982"/>
    </source>
</evidence>
<dbReference type="GO" id="GO:0005886">
    <property type="term" value="C:plasma membrane"/>
    <property type="evidence" value="ECO:0007669"/>
    <property type="project" value="InterPro"/>
</dbReference>
<evidence type="ECO:0000256" key="3">
    <source>
        <dbReference type="ARBA" id="ARBA00022630"/>
    </source>
</evidence>
<dbReference type="GO" id="GO:0009055">
    <property type="term" value="F:electron transfer activity"/>
    <property type="evidence" value="ECO:0007669"/>
    <property type="project" value="InterPro"/>
</dbReference>
<keyword evidence="3" id="KW-0285">Flavoprotein</keyword>
<proteinExistence type="predicted"/>
<gene>
    <name evidence="7" type="ORF">H9890_03475</name>
</gene>
<evidence type="ECO:0000313" key="7">
    <source>
        <dbReference type="EMBL" id="HIW08447.1"/>
    </source>
</evidence>
<sequence length="182" mass="18787">MTKSSNWESTIKPILVLTICSLVASLMLALVNSVTAPVIEANEKAATLVAYVEVLPTVSDATELEEITDYTTAGITGAVRAPDGSIAMQASESGYNGGMVNVIIGFDTTGTMTGIHVDASSQTSGIGTNVALPDYLAQFDGLTASENIAKGQGYDAVTGATYSTDALFAAINDCINCYNELA</sequence>
<evidence type="ECO:0000256" key="2">
    <source>
        <dbReference type="ARBA" id="ARBA00022553"/>
    </source>
</evidence>
<keyword evidence="2" id="KW-0597">Phosphoprotein</keyword>
<dbReference type="GO" id="GO:0022900">
    <property type="term" value="P:electron transport chain"/>
    <property type="evidence" value="ECO:0007669"/>
    <property type="project" value="InterPro"/>
</dbReference>
<dbReference type="InterPro" id="IPR010209">
    <property type="entry name" value="Ion_transpt_RnfG/RsxG"/>
</dbReference>
<comment type="caution">
    <text evidence="7">The sequence shown here is derived from an EMBL/GenBank/DDBJ whole genome shotgun (WGS) entry which is preliminary data.</text>
</comment>
<dbReference type="AlphaFoldDB" id="A0A9D1TW05"/>
<dbReference type="PANTHER" id="PTHR36118:SF1">
    <property type="entry name" value="ION-TRANSLOCATING OXIDOREDUCTASE COMPLEX SUBUNIT G"/>
    <property type="match status" value="1"/>
</dbReference>
<evidence type="ECO:0000256" key="1">
    <source>
        <dbReference type="ARBA" id="ARBA00022448"/>
    </source>
</evidence>
<keyword evidence="5" id="KW-0249">Electron transport</keyword>
<evidence type="ECO:0000256" key="4">
    <source>
        <dbReference type="ARBA" id="ARBA00022643"/>
    </source>
</evidence>
<organism evidence="7 8">
    <name type="scientific">Candidatus Faecalibacterium intestinigallinarum</name>
    <dbReference type="NCBI Taxonomy" id="2838581"/>
    <lineage>
        <taxon>Bacteria</taxon>
        <taxon>Bacillati</taxon>
        <taxon>Bacillota</taxon>
        <taxon>Clostridia</taxon>
        <taxon>Eubacteriales</taxon>
        <taxon>Oscillospiraceae</taxon>
        <taxon>Faecalibacterium</taxon>
    </lineage>
</organism>
<name>A0A9D1TW05_9FIRM</name>
<reference evidence="7" key="2">
    <citation type="submission" date="2021-04" db="EMBL/GenBank/DDBJ databases">
        <authorList>
            <person name="Gilroy R."/>
        </authorList>
    </citation>
    <scope>NUCLEOTIDE SEQUENCE</scope>
    <source>
        <strain evidence="7">ChiHcolR34-3080</strain>
    </source>
</reference>
<evidence type="ECO:0000313" key="8">
    <source>
        <dbReference type="Proteomes" id="UP000823933"/>
    </source>
</evidence>
<dbReference type="EMBL" id="DXHQ01000038">
    <property type="protein sequence ID" value="HIW08447.1"/>
    <property type="molecule type" value="Genomic_DNA"/>
</dbReference>
<accession>A0A9D1TW05</accession>
<dbReference type="PANTHER" id="PTHR36118">
    <property type="entry name" value="ION-TRANSLOCATING OXIDOREDUCTASE COMPLEX SUBUNIT G"/>
    <property type="match status" value="1"/>
</dbReference>
<keyword evidence="4" id="KW-0288">FMN</keyword>
<dbReference type="GO" id="GO:0010181">
    <property type="term" value="F:FMN binding"/>
    <property type="evidence" value="ECO:0007669"/>
    <property type="project" value="InterPro"/>
</dbReference>
<dbReference type="Pfam" id="PF04205">
    <property type="entry name" value="FMN_bind"/>
    <property type="match status" value="1"/>
</dbReference>
<feature type="domain" description="FMN-binding" evidence="6">
    <location>
        <begin position="94"/>
        <end position="178"/>
    </location>
</feature>
<dbReference type="Proteomes" id="UP000823933">
    <property type="component" value="Unassembled WGS sequence"/>
</dbReference>
<protein>
    <submittedName>
        <fullName evidence="7">FMN-binding protein</fullName>
    </submittedName>
</protein>
<reference evidence="7" key="1">
    <citation type="journal article" date="2021" name="PeerJ">
        <title>Extensive microbial diversity within the chicken gut microbiome revealed by metagenomics and culture.</title>
        <authorList>
            <person name="Gilroy R."/>
            <person name="Ravi A."/>
            <person name="Getino M."/>
            <person name="Pursley I."/>
            <person name="Horton D.L."/>
            <person name="Alikhan N.F."/>
            <person name="Baker D."/>
            <person name="Gharbi K."/>
            <person name="Hall N."/>
            <person name="Watson M."/>
            <person name="Adriaenssens E.M."/>
            <person name="Foster-Nyarko E."/>
            <person name="Jarju S."/>
            <person name="Secka A."/>
            <person name="Antonio M."/>
            <person name="Oren A."/>
            <person name="Chaudhuri R.R."/>
            <person name="La Ragione R."/>
            <person name="Hildebrand F."/>
            <person name="Pallen M.J."/>
        </authorList>
    </citation>
    <scope>NUCLEOTIDE SEQUENCE</scope>
    <source>
        <strain evidence="7">ChiHcolR34-3080</strain>
    </source>
</reference>
<keyword evidence="1" id="KW-0813">Transport</keyword>
<dbReference type="SMART" id="SM00900">
    <property type="entry name" value="FMN_bind"/>
    <property type="match status" value="1"/>
</dbReference>
<evidence type="ECO:0000259" key="6">
    <source>
        <dbReference type="SMART" id="SM00900"/>
    </source>
</evidence>
<dbReference type="InterPro" id="IPR007329">
    <property type="entry name" value="FMN-bd"/>
</dbReference>